<dbReference type="InterPro" id="IPR020556">
    <property type="entry name" value="Amidase_CS"/>
</dbReference>
<comment type="similarity">
    <text evidence="1">Belongs to the amidase family.</text>
</comment>
<gene>
    <name evidence="3" type="ORF">TUM18999_36140</name>
    <name evidence="4" type="ORF">TUM20286_44990</name>
</gene>
<dbReference type="PROSITE" id="PS00571">
    <property type="entry name" value="AMIDASES"/>
    <property type="match status" value="1"/>
</dbReference>
<dbReference type="PANTHER" id="PTHR11895:SF7">
    <property type="entry name" value="GLUTAMYL-TRNA(GLN) AMIDOTRANSFERASE SUBUNIT A, MITOCHONDRIAL"/>
    <property type="match status" value="1"/>
</dbReference>
<evidence type="ECO:0000256" key="1">
    <source>
        <dbReference type="ARBA" id="ARBA00009199"/>
    </source>
</evidence>
<dbReference type="InterPro" id="IPR023631">
    <property type="entry name" value="Amidase_dom"/>
</dbReference>
<sequence length="479" mass="50616">MKAAEYAALDALDLAALIASRDVTPEEVRAVALKAFEALNPSLNALVEHWDDEPLPPSGPLRGVPFLIKDVGVAMAGRRNELGSRLAQGLVAPFDSELMRRFREAGLLTLGRTTVPELAASTATESLATGPTRNPWNPRYGAGGSSGGAAAAVAAGLVPVAHATDGGGSIRVPAAVTGLFGLKPSRGRVSMGPGLDEVWSGLAMQGVLSRTVRDSAALLDAIQGHAPGDPYRIAAPERSFLAELAREPGRLRIGLLVHPLNGARSAASMVSAVEGVARQLQEMGHAVEAVQPDIGLDWDTFVELNARFWAANTADWIDALAAQTGRPIDGSTLEPASLALYELGRGLSAIDLLGAMHWRNTVARHMGAFFTRYDLLLSPTLADQPPLIGEYNRGQENLDGRGWMHRVFQQSPFTALANVSGGPSMSMPLAHDAASGLPIGIQLSADWGQEGMLLRLAGQLERALPWSARTPELWTGTLD</sequence>
<dbReference type="EMBL" id="AP023189">
    <property type="protein sequence ID" value="BCG25423.1"/>
    <property type="molecule type" value="Genomic_DNA"/>
</dbReference>
<dbReference type="Proteomes" id="UP001054892">
    <property type="component" value="Unassembled WGS sequence"/>
</dbReference>
<dbReference type="KEGG" id="ptw:TUM18999_36140"/>
<evidence type="ECO:0000313" key="6">
    <source>
        <dbReference type="Proteomes" id="UP001054892"/>
    </source>
</evidence>
<dbReference type="EMBL" id="BQKM01000013">
    <property type="protein sequence ID" value="GJN54747.1"/>
    <property type="molecule type" value="Genomic_DNA"/>
</dbReference>
<dbReference type="Proteomes" id="UP000509383">
    <property type="component" value="Chromosome"/>
</dbReference>
<dbReference type="GO" id="GO:0003824">
    <property type="term" value="F:catalytic activity"/>
    <property type="evidence" value="ECO:0007669"/>
    <property type="project" value="InterPro"/>
</dbReference>
<reference evidence="3 5" key="1">
    <citation type="submission" date="2020-05" db="EMBL/GenBank/DDBJ databases">
        <title>Characterization of novel class B3 metallo-beta-lactamase from novel Pseudomonas species.</title>
        <authorList>
            <person name="Yamada K."/>
            <person name="Aoki K."/>
            <person name="Ishii Y."/>
        </authorList>
    </citation>
    <scope>NUCLEOTIDE SEQUENCE [LARGE SCALE GENOMIC DNA]</scope>
    <source>
        <strain evidence="3 5">TUM18999</strain>
        <strain evidence="4 6">TUM20286</strain>
    </source>
</reference>
<evidence type="ECO:0000259" key="2">
    <source>
        <dbReference type="Pfam" id="PF01425"/>
    </source>
</evidence>
<evidence type="ECO:0000313" key="4">
    <source>
        <dbReference type="EMBL" id="GJN54747.1"/>
    </source>
</evidence>
<dbReference type="SUPFAM" id="SSF75304">
    <property type="entry name" value="Amidase signature (AS) enzymes"/>
    <property type="match status" value="1"/>
</dbReference>
<dbReference type="InterPro" id="IPR000120">
    <property type="entry name" value="Amidase"/>
</dbReference>
<evidence type="ECO:0000313" key="5">
    <source>
        <dbReference type="Proteomes" id="UP000509383"/>
    </source>
</evidence>
<keyword evidence="6" id="KW-1185">Reference proteome</keyword>
<protein>
    <submittedName>
        <fullName evidence="3">Amidase</fullName>
    </submittedName>
</protein>
<dbReference type="PANTHER" id="PTHR11895">
    <property type="entry name" value="TRANSAMIDASE"/>
    <property type="match status" value="1"/>
</dbReference>
<dbReference type="RefSeq" id="WP_173177418.1">
    <property type="nucleotide sequence ID" value="NZ_AP023189.1"/>
</dbReference>
<accession>A0A6J4E667</accession>
<proteinExistence type="inferred from homology"/>
<evidence type="ECO:0000313" key="3">
    <source>
        <dbReference type="EMBL" id="BCG25423.1"/>
    </source>
</evidence>
<dbReference type="Pfam" id="PF01425">
    <property type="entry name" value="Amidase"/>
    <property type="match status" value="1"/>
</dbReference>
<organism evidence="3 5">
    <name type="scientific">Pseudomonas tohonis</name>
    <dbReference type="NCBI Taxonomy" id="2725477"/>
    <lineage>
        <taxon>Bacteria</taxon>
        <taxon>Pseudomonadati</taxon>
        <taxon>Pseudomonadota</taxon>
        <taxon>Gammaproteobacteria</taxon>
        <taxon>Pseudomonadales</taxon>
        <taxon>Pseudomonadaceae</taxon>
        <taxon>Pseudomonas</taxon>
    </lineage>
</organism>
<dbReference type="AlphaFoldDB" id="A0A6J4E667"/>
<dbReference type="Gene3D" id="3.90.1300.10">
    <property type="entry name" value="Amidase signature (AS) domain"/>
    <property type="match status" value="1"/>
</dbReference>
<feature type="domain" description="Amidase" evidence="2">
    <location>
        <begin position="45"/>
        <end position="454"/>
    </location>
</feature>
<dbReference type="InterPro" id="IPR036928">
    <property type="entry name" value="AS_sf"/>
</dbReference>
<name>A0A6J4E667_9PSED</name>